<dbReference type="InterPro" id="IPR057178">
    <property type="entry name" value="DUF7856"/>
</dbReference>
<dbReference type="RefSeq" id="WP_151161773.1">
    <property type="nucleotide sequence ID" value="NZ_WKJO01000001.1"/>
</dbReference>
<gene>
    <name evidence="2" type="ORF">GJR96_04135</name>
</gene>
<dbReference type="EMBL" id="WKJO01000001">
    <property type="protein sequence ID" value="MRX21146.1"/>
    <property type="molecule type" value="Genomic_DNA"/>
</dbReference>
<proteinExistence type="predicted"/>
<evidence type="ECO:0000256" key="1">
    <source>
        <dbReference type="SAM" id="MobiDB-lite"/>
    </source>
</evidence>
<dbReference type="Pfam" id="PF25254">
    <property type="entry name" value="DUF7856"/>
    <property type="match status" value="1"/>
</dbReference>
<name>A0A6A8GE88_9EURY</name>
<accession>A0A6A8GE88</accession>
<evidence type="ECO:0000313" key="3">
    <source>
        <dbReference type="Proteomes" id="UP000439022"/>
    </source>
</evidence>
<comment type="caution">
    <text evidence="2">The sequence shown here is derived from an EMBL/GenBank/DDBJ whole genome shotgun (WGS) entry which is preliminary data.</text>
</comment>
<dbReference type="AlphaFoldDB" id="A0A6A8GE88"/>
<organism evidence="2 3">
    <name type="scientific">Haloferax litoreum</name>
    <dbReference type="NCBI Taxonomy" id="2666140"/>
    <lineage>
        <taxon>Archaea</taxon>
        <taxon>Methanobacteriati</taxon>
        <taxon>Methanobacteriota</taxon>
        <taxon>Stenosarchaea group</taxon>
        <taxon>Halobacteria</taxon>
        <taxon>Halobacteriales</taxon>
        <taxon>Haloferacaceae</taxon>
        <taxon>Haloferax</taxon>
    </lineage>
</organism>
<feature type="region of interest" description="Disordered" evidence="1">
    <location>
        <begin position="98"/>
        <end position="123"/>
    </location>
</feature>
<evidence type="ECO:0000313" key="2">
    <source>
        <dbReference type="EMBL" id="MRX21146.1"/>
    </source>
</evidence>
<sequence length="280" mass="30695">MKVSLPDGTVRTGRGIDLSVFDVTTDSILSAIREPGPTEDGLRIECPEPGPSHDRLARVPLSNPTRGHVLAAVGRSRGMETGVDDELGRLEARLAEHTASDDASTVQQRRTARRRVADAGDDETRLRERAATLRGRLNAHREAGDDEAIAATRSELVDVTTKLSEVETERIAAEQRLDALERGARRTRDSRDERLRLSDAIANRRRDARAYFVDVLGDEFDAVVRDLEPDCSGRTPVDPVVVSLAAITMADLDAPVVSTCRFFPDVKTAARRLGTPVIWV</sequence>
<dbReference type="Proteomes" id="UP000439022">
    <property type="component" value="Unassembled WGS sequence"/>
</dbReference>
<protein>
    <submittedName>
        <fullName evidence="2">Uncharacterized protein</fullName>
    </submittedName>
</protein>
<reference evidence="2 3" key="1">
    <citation type="submission" date="2019-11" db="EMBL/GenBank/DDBJ databases">
        <title>Whole genome sequence of Haloferax sp. MBLA0076.</title>
        <authorList>
            <person name="Seo M.-J."/>
            <person name="Cho E.-S."/>
        </authorList>
    </citation>
    <scope>NUCLEOTIDE SEQUENCE [LARGE SCALE GENOMIC DNA]</scope>
    <source>
        <strain evidence="2 3">MBLA0076</strain>
    </source>
</reference>
<keyword evidence="3" id="KW-1185">Reference proteome</keyword>